<comment type="caution">
    <text evidence="1">The sequence shown here is derived from an EMBL/GenBank/DDBJ whole genome shotgun (WGS) entry which is preliminary data.</text>
</comment>
<reference evidence="1 2" key="1">
    <citation type="journal article" date="2023" name="Int. J. Syst. Evol. Microbiol.">
        <title>Arthrobacter mangrovi sp. nov., an actinobacterium isolated from the rhizosphere of a mangrove.</title>
        <authorList>
            <person name="Hamada M."/>
            <person name="Saitou S."/>
            <person name="Enomoto N."/>
            <person name="Nanri K."/>
            <person name="Hidaka K."/>
            <person name="Miura T."/>
            <person name="Tamura T."/>
        </authorList>
    </citation>
    <scope>NUCLEOTIDE SEQUENCE [LARGE SCALE GENOMIC DNA]</scope>
    <source>
        <strain evidence="1 2">NBRC 112813</strain>
    </source>
</reference>
<gene>
    <name evidence="1" type="ORF">AHIS1636_27560</name>
</gene>
<evidence type="ECO:0000313" key="1">
    <source>
        <dbReference type="EMBL" id="GLB68314.1"/>
    </source>
</evidence>
<name>A0ABQ5MWH2_9MICC</name>
<dbReference type="Proteomes" id="UP001209654">
    <property type="component" value="Unassembled WGS sequence"/>
</dbReference>
<proteinExistence type="predicted"/>
<evidence type="ECO:0000313" key="2">
    <source>
        <dbReference type="Proteomes" id="UP001209654"/>
    </source>
</evidence>
<organism evidence="1 2">
    <name type="scientific">Arthrobacter mangrovi</name>
    <dbReference type="NCBI Taxonomy" id="2966350"/>
    <lineage>
        <taxon>Bacteria</taxon>
        <taxon>Bacillati</taxon>
        <taxon>Actinomycetota</taxon>
        <taxon>Actinomycetes</taxon>
        <taxon>Micrococcales</taxon>
        <taxon>Micrococcaceae</taxon>
        <taxon>Arthrobacter</taxon>
    </lineage>
</organism>
<keyword evidence="2" id="KW-1185">Reference proteome</keyword>
<dbReference type="EMBL" id="BRVS01000015">
    <property type="protein sequence ID" value="GLB68314.1"/>
    <property type="molecule type" value="Genomic_DNA"/>
</dbReference>
<sequence>MGGQLRPGPVPALPVLDCEAVVAEGGQQTVCGRGDNVEHCGGIFDAEDLTVAQGHEQPQRAMHGIERRHLFNISHGRILAPPVALGETDL</sequence>
<accession>A0ABQ5MWH2</accession>
<protein>
    <submittedName>
        <fullName evidence="1">Uncharacterized protein</fullName>
    </submittedName>
</protein>